<dbReference type="AlphaFoldDB" id="A0A8C6TB37"/>
<sequence>SETWHACSSSGFNIPILHGDKFISTFSCGYFIKYEVANKMKALNVMRKVTLWWCFFCKSLLNIQKCQSHIQLQFWLKLYPLFAQRLPVVSHFNLKLSFGI</sequence>
<name>A0A8C6TB37_9GOBI</name>
<organism evidence="1 2">
    <name type="scientific">Neogobius melanostomus</name>
    <name type="common">round goby</name>
    <dbReference type="NCBI Taxonomy" id="47308"/>
    <lineage>
        <taxon>Eukaryota</taxon>
        <taxon>Metazoa</taxon>
        <taxon>Chordata</taxon>
        <taxon>Craniata</taxon>
        <taxon>Vertebrata</taxon>
        <taxon>Euteleostomi</taxon>
        <taxon>Actinopterygii</taxon>
        <taxon>Neopterygii</taxon>
        <taxon>Teleostei</taxon>
        <taxon>Neoteleostei</taxon>
        <taxon>Acanthomorphata</taxon>
        <taxon>Gobiaria</taxon>
        <taxon>Gobiiformes</taxon>
        <taxon>Gobioidei</taxon>
        <taxon>Gobiidae</taxon>
        <taxon>Benthophilinae</taxon>
        <taxon>Neogobiini</taxon>
        <taxon>Neogobius</taxon>
    </lineage>
</organism>
<reference evidence="1" key="2">
    <citation type="submission" date="2025-09" db="UniProtKB">
        <authorList>
            <consortium name="Ensembl"/>
        </authorList>
    </citation>
    <scope>IDENTIFICATION</scope>
</reference>
<keyword evidence="2" id="KW-1185">Reference proteome</keyword>
<evidence type="ECO:0000313" key="2">
    <source>
        <dbReference type="Proteomes" id="UP000694523"/>
    </source>
</evidence>
<proteinExistence type="predicted"/>
<dbReference type="Ensembl" id="ENSNMLT00000020750.1">
    <property type="protein sequence ID" value="ENSNMLP00000018449.1"/>
    <property type="gene ID" value="ENSNMLG00000012133.1"/>
</dbReference>
<accession>A0A8C6TB37</accession>
<dbReference type="Proteomes" id="UP000694523">
    <property type="component" value="Unplaced"/>
</dbReference>
<reference evidence="1" key="1">
    <citation type="submission" date="2025-08" db="UniProtKB">
        <authorList>
            <consortium name="Ensembl"/>
        </authorList>
    </citation>
    <scope>IDENTIFICATION</scope>
</reference>
<protein>
    <submittedName>
        <fullName evidence="1">Uncharacterized protein</fullName>
    </submittedName>
</protein>
<evidence type="ECO:0000313" key="1">
    <source>
        <dbReference type="Ensembl" id="ENSNMLP00000018449.1"/>
    </source>
</evidence>